<dbReference type="InterPro" id="IPR041698">
    <property type="entry name" value="Methyltransf_25"/>
</dbReference>
<evidence type="ECO:0000256" key="2">
    <source>
        <dbReference type="ARBA" id="ARBA00022679"/>
    </source>
</evidence>
<dbReference type="PANTHER" id="PTHR43464:SF19">
    <property type="entry name" value="UBIQUINONE BIOSYNTHESIS O-METHYLTRANSFERASE, MITOCHONDRIAL"/>
    <property type="match status" value="1"/>
</dbReference>
<evidence type="ECO:0000313" key="5">
    <source>
        <dbReference type="EMBL" id="BDG02767.1"/>
    </source>
</evidence>
<sequence>MEFVELFAGDRARQFEATIRARIPGYDVVLQTATAQIACSRGAGAILSVGCGSGQDVIELARRPTYQVTAIDPSPDMVALAAARFRAEGILGVDLRCCTVSDLPDEPRYDAALLCFVLHFIPDDGKERLLEQIARRLRPGGELVLMDLCRTETHARDMAALRLYLDWFSKMSAVEADAYVARVPNELHLLAPDAYAERARRAGFSTARPFYASLHVGGWILEKSPT</sequence>
<evidence type="ECO:0000256" key="3">
    <source>
        <dbReference type="ARBA" id="ARBA00022691"/>
    </source>
</evidence>
<evidence type="ECO:0000259" key="4">
    <source>
        <dbReference type="Pfam" id="PF13649"/>
    </source>
</evidence>
<keyword evidence="1" id="KW-0489">Methyltransferase</keyword>
<dbReference type="CDD" id="cd02440">
    <property type="entry name" value="AdoMet_MTases"/>
    <property type="match status" value="1"/>
</dbReference>
<keyword evidence="3" id="KW-0949">S-adenosyl-L-methionine</keyword>
<keyword evidence="2" id="KW-0808">Transferase</keyword>
<dbReference type="PANTHER" id="PTHR43464">
    <property type="entry name" value="METHYLTRANSFERASE"/>
    <property type="match status" value="1"/>
</dbReference>
<evidence type="ECO:0000256" key="1">
    <source>
        <dbReference type="ARBA" id="ARBA00022603"/>
    </source>
</evidence>
<protein>
    <recommendedName>
        <fullName evidence="4">Methyltransferase domain-containing protein</fullName>
    </recommendedName>
</protein>
<evidence type="ECO:0000313" key="6">
    <source>
        <dbReference type="Proteomes" id="UP001162891"/>
    </source>
</evidence>
<keyword evidence="6" id="KW-1185">Reference proteome</keyword>
<dbReference type="SUPFAM" id="SSF53335">
    <property type="entry name" value="S-adenosyl-L-methionine-dependent methyltransferases"/>
    <property type="match status" value="1"/>
</dbReference>
<dbReference type="InterPro" id="IPR029063">
    <property type="entry name" value="SAM-dependent_MTases_sf"/>
</dbReference>
<organism evidence="5 6">
    <name type="scientific">Anaeromyxobacter oryzae</name>
    <dbReference type="NCBI Taxonomy" id="2918170"/>
    <lineage>
        <taxon>Bacteria</taxon>
        <taxon>Pseudomonadati</taxon>
        <taxon>Myxococcota</taxon>
        <taxon>Myxococcia</taxon>
        <taxon>Myxococcales</taxon>
        <taxon>Cystobacterineae</taxon>
        <taxon>Anaeromyxobacteraceae</taxon>
        <taxon>Anaeromyxobacter</taxon>
    </lineage>
</organism>
<dbReference type="Pfam" id="PF13649">
    <property type="entry name" value="Methyltransf_25"/>
    <property type="match status" value="1"/>
</dbReference>
<reference evidence="6" key="1">
    <citation type="journal article" date="2022" name="Int. J. Syst. Evol. Microbiol.">
        <title>Anaeromyxobacter oryzae sp. nov., Anaeromyxobacter diazotrophicus sp. nov. and Anaeromyxobacter paludicola sp. nov., isolated from paddy soils.</title>
        <authorList>
            <person name="Itoh H."/>
            <person name="Xu Z."/>
            <person name="Mise K."/>
            <person name="Masuda Y."/>
            <person name="Ushijima N."/>
            <person name="Hayakawa C."/>
            <person name="Shiratori Y."/>
            <person name="Senoo K."/>
        </authorList>
    </citation>
    <scope>NUCLEOTIDE SEQUENCE [LARGE SCALE GENOMIC DNA]</scope>
    <source>
        <strain evidence="6">Red232</strain>
    </source>
</reference>
<dbReference type="Gene3D" id="3.40.50.150">
    <property type="entry name" value="Vaccinia Virus protein VP39"/>
    <property type="match status" value="1"/>
</dbReference>
<feature type="domain" description="Methyltransferase" evidence="4">
    <location>
        <begin position="46"/>
        <end position="141"/>
    </location>
</feature>
<dbReference type="EMBL" id="AP025591">
    <property type="protein sequence ID" value="BDG02767.1"/>
    <property type="molecule type" value="Genomic_DNA"/>
</dbReference>
<dbReference type="RefSeq" id="WP_248360455.1">
    <property type="nucleotide sequence ID" value="NZ_AP025591.1"/>
</dbReference>
<dbReference type="Proteomes" id="UP001162891">
    <property type="component" value="Chromosome"/>
</dbReference>
<accession>A0ABN6MS78</accession>
<gene>
    <name evidence="5" type="ORF">AMOR_17630</name>
</gene>
<proteinExistence type="predicted"/>
<name>A0ABN6MS78_9BACT</name>